<organism evidence="1">
    <name type="scientific">Schlesneria paludicola</name>
    <dbReference type="NCBI Taxonomy" id="360056"/>
    <lineage>
        <taxon>Bacteria</taxon>
        <taxon>Pseudomonadati</taxon>
        <taxon>Planctomycetota</taxon>
        <taxon>Planctomycetia</taxon>
        <taxon>Planctomycetales</taxon>
        <taxon>Planctomycetaceae</taxon>
        <taxon>Schlesneria</taxon>
    </lineage>
</organism>
<proteinExistence type="predicted"/>
<gene>
    <name evidence="1" type="ORF">ENS64_13840</name>
</gene>
<accession>A0A7C4LLV0</accession>
<evidence type="ECO:0008006" key="2">
    <source>
        <dbReference type="Google" id="ProtNLM"/>
    </source>
</evidence>
<dbReference type="EMBL" id="DSVQ01000016">
    <property type="protein sequence ID" value="HGT40322.1"/>
    <property type="molecule type" value="Genomic_DNA"/>
</dbReference>
<dbReference type="InterPro" id="IPR024079">
    <property type="entry name" value="MetalloPept_cat_dom_sf"/>
</dbReference>
<protein>
    <recommendedName>
        <fullName evidence="2">Metallopeptidase</fullName>
    </recommendedName>
</protein>
<dbReference type="AlphaFoldDB" id="A0A7C4LLV0"/>
<comment type="caution">
    <text evidence="1">The sequence shown here is derived from an EMBL/GenBank/DDBJ whole genome shotgun (WGS) entry which is preliminary data.</text>
</comment>
<name>A0A7C4LLV0_9PLAN</name>
<dbReference type="Gene3D" id="3.40.390.10">
    <property type="entry name" value="Collagenase (Catalytic Domain)"/>
    <property type="match status" value="1"/>
</dbReference>
<dbReference type="GO" id="GO:0008237">
    <property type="term" value="F:metallopeptidase activity"/>
    <property type="evidence" value="ECO:0007669"/>
    <property type="project" value="InterPro"/>
</dbReference>
<dbReference type="SUPFAM" id="SSF55486">
    <property type="entry name" value="Metalloproteases ('zincins'), catalytic domain"/>
    <property type="match status" value="1"/>
</dbReference>
<sequence>MAAAWLVAAILTQVSALEAMRPPYTATAAYHQTELLGHTIYLHPELEQHPAELAAALDELARQLRNIQQVVPAGPLAELRKTPFWVEWERRPRGACEVHVSAEWLRANGYNPDKLLAVEINNVRNFVSWSRREQPWMVLHELAHAYHHRVLGARHPGLLNTFQQAKQAKLYESVKYIRGETRRAYALTNADEYFAELTEAYFGKNDFFPFTAEELADYDAAGFSLLEQIWGRPVNRDP</sequence>
<reference evidence="1" key="1">
    <citation type="journal article" date="2020" name="mSystems">
        <title>Genome- and Community-Level Interaction Insights into Carbon Utilization and Element Cycling Functions of Hydrothermarchaeota in Hydrothermal Sediment.</title>
        <authorList>
            <person name="Zhou Z."/>
            <person name="Liu Y."/>
            <person name="Xu W."/>
            <person name="Pan J."/>
            <person name="Luo Z.H."/>
            <person name="Li M."/>
        </authorList>
    </citation>
    <scope>NUCLEOTIDE SEQUENCE [LARGE SCALE GENOMIC DNA]</scope>
    <source>
        <strain evidence="1">SpSt-508</strain>
    </source>
</reference>
<evidence type="ECO:0000313" key="1">
    <source>
        <dbReference type="EMBL" id="HGT40322.1"/>
    </source>
</evidence>